<protein>
    <submittedName>
        <fullName evidence="2">Uncharacterized protein</fullName>
    </submittedName>
</protein>
<dbReference type="EMBL" id="MU855351">
    <property type="protein sequence ID" value="KAK3905653.1"/>
    <property type="molecule type" value="Genomic_DNA"/>
</dbReference>
<sequence length="440" mass="48278">MQHTKALCALKNIFLPIHPPLPLNNREAHRLLESLKASFRAQLDKEHGWTVPEPTKTLPLANPALTYLPSSSSATTSADAPFPGLASHGSSRPTDRHMHAILNNPLFAAGTTATNLPSGISSALAAHNAVFEKAVSRGLMTLPRAQGFLLLVKAEVKKSAAVWLLDGLKTTGAGRLVMQWLRSSGQEHDLAFLANPAFRHILMQFAVAEGLDDTVWSWVDRLLKEERIAENPAEHAAEHAAEPAVESTDVFTSRAGTLLGDFVGAKSCDLELEGAYAAVLKAEAMIKEHNAPLGILHHAWRQVAWETTMNSGEGRAPPASIFNSFVALGQAARSLTLERAHINLYHPVDPSASLAVEFLSRQSAFRRILRNQAVADMSWQQPQQPALWSTARQKYIHHLRFLGLDTVQYLLHANQRQEASRLWELLESRLGWVSAPKLAV</sequence>
<gene>
    <name evidence="2" type="ORF">C8A05DRAFT_12550</name>
</gene>
<evidence type="ECO:0000256" key="1">
    <source>
        <dbReference type="SAM" id="MobiDB-lite"/>
    </source>
</evidence>
<name>A0AAN6MSL2_9PEZI</name>
<keyword evidence="3" id="KW-1185">Reference proteome</keyword>
<dbReference type="Proteomes" id="UP001303889">
    <property type="component" value="Unassembled WGS sequence"/>
</dbReference>
<proteinExistence type="predicted"/>
<comment type="caution">
    <text evidence="2">The sequence shown here is derived from an EMBL/GenBank/DDBJ whole genome shotgun (WGS) entry which is preliminary data.</text>
</comment>
<reference evidence="2" key="1">
    <citation type="journal article" date="2023" name="Mol. Phylogenet. Evol.">
        <title>Genome-scale phylogeny and comparative genomics of the fungal order Sordariales.</title>
        <authorList>
            <person name="Hensen N."/>
            <person name="Bonometti L."/>
            <person name="Westerberg I."/>
            <person name="Brannstrom I.O."/>
            <person name="Guillou S."/>
            <person name="Cros-Aarteil S."/>
            <person name="Calhoun S."/>
            <person name="Haridas S."/>
            <person name="Kuo A."/>
            <person name="Mondo S."/>
            <person name="Pangilinan J."/>
            <person name="Riley R."/>
            <person name="LaButti K."/>
            <person name="Andreopoulos B."/>
            <person name="Lipzen A."/>
            <person name="Chen C."/>
            <person name="Yan M."/>
            <person name="Daum C."/>
            <person name="Ng V."/>
            <person name="Clum A."/>
            <person name="Steindorff A."/>
            <person name="Ohm R.A."/>
            <person name="Martin F."/>
            <person name="Silar P."/>
            <person name="Natvig D.O."/>
            <person name="Lalanne C."/>
            <person name="Gautier V."/>
            <person name="Ament-Velasquez S.L."/>
            <person name="Kruys A."/>
            <person name="Hutchinson M.I."/>
            <person name="Powell A.J."/>
            <person name="Barry K."/>
            <person name="Miller A.N."/>
            <person name="Grigoriev I.V."/>
            <person name="Debuchy R."/>
            <person name="Gladieux P."/>
            <person name="Hiltunen Thoren M."/>
            <person name="Johannesson H."/>
        </authorList>
    </citation>
    <scope>NUCLEOTIDE SEQUENCE</scope>
    <source>
        <strain evidence="2">CBS 103.79</strain>
    </source>
</reference>
<feature type="region of interest" description="Disordered" evidence="1">
    <location>
        <begin position="75"/>
        <end position="95"/>
    </location>
</feature>
<organism evidence="2 3">
    <name type="scientific">Staphylotrichum tortipilum</name>
    <dbReference type="NCBI Taxonomy" id="2831512"/>
    <lineage>
        <taxon>Eukaryota</taxon>
        <taxon>Fungi</taxon>
        <taxon>Dikarya</taxon>
        <taxon>Ascomycota</taxon>
        <taxon>Pezizomycotina</taxon>
        <taxon>Sordariomycetes</taxon>
        <taxon>Sordariomycetidae</taxon>
        <taxon>Sordariales</taxon>
        <taxon>Chaetomiaceae</taxon>
        <taxon>Staphylotrichum</taxon>
    </lineage>
</organism>
<dbReference type="AlphaFoldDB" id="A0AAN6MSL2"/>
<evidence type="ECO:0000313" key="3">
    <source>
        <dbReference type="Proteomes" id="UP001303889"/>
    </source>
</evidence>
<reference evidence="2" key="2">
    <citation type="submission" date="2023-05" db="EMBL/GenBank/DDBJ databases">
        <authorList>
            <consortium name="Lawrence Berkeley National Laboratory"/>
            <person name="Steindorff A."/>
            <person name="Hensen N."/>
            <person name="Bonometti L."/>
            <person name="Westerberg I."/>
            <person name="Brannstrom I.O."/>
            <person name="Guillou S."/>
            <person name="Cros-Aarteil S."/>
            <person name="Calhoun S."/>
            <person name="Haridas S."/>
            <person name="Kuo A."/>
            <person name="Mondo S."/>
            <person name="Pangilinan J."/>
            <person name="Riley R."/>
            <person name="Labutti K."/>
            <person name="Andreopoulos B."/>
            <person name="Lipzen A."/>
            <person name="Chen C."/>
            <person name="Yanf M."/>
            <person name="Daum C."/>
            <person name="Ng V."/>
            <person name="Clum A."/>
            <person name="Ohm R."/>
            <person name="Martin F."/>
            <person name="Silar P."/>
            <person name="Natvig D."/>
            <person name="Lalanne C."/>
            <person name="Gautier V."/>
            <person name="Ament-Velasquez S.L."/>
            <person name="Kruys A."/>
            <person name="Hutchinson M.I."/>
            <person name="Powell A.J."/>
            <person name="Barry K."/>
            <person name="Miller A.N."/>
            <person name="Grigoriev I.V."/>
            <person name="Debuchy R."/>
            <person name="Gladieux P."/>
            <person name="Thoren M.H."/>
            <person name="Johannesson H."/>
        </authorList>
    </citation>
    <scope>NUCLEOTIDE SEQUENCE</scope>
    <source>
        <strain evidence="2">CBS 103.79</strain>
    </source>
</reference>
<accession>A0AAN6MSL2</accession>
<evidence type="ECO:0000313" key="2">
    <source>
        <dbReference type="EMBL" id="KAK3905653.1"/>
    </source>
</evidence>